<dbReference type="SUPFAM" id="SSF51658">
    <property type="entry name" value="Xylose isomerase-like"/>
    <property type="match status" value="1"/>
</dbReference>
<dbReference type="InterPro" id="IPR013022">
    <property type="entry name" value="Xyl_isomerase-like_TIM-brl"/>
</dbReference>
<dbReference type="AlphaFoldDB" id="X1VBX2"/>
<gene>
    <name evidence="2" type="ORF">S12H4_51073</name>
</gene>
<dbReference type="PANTHER" id="PTHR12110">
    <property type="entry name" value="HYDROXYPYRUVATE ISOMERASE"/>
    <property type="match status" value="1"/>
</dbReference>
<dbReference type="PANTHER" id="PTHR12110:SF53">
    <property type="entry name" value="BLR5974 PROTEIN"/>
    <property type="match status" value="1"/>
</dbReference>
<evidence type="ECO:0000259" key="1">
    <source>
        <dbReference type="Pfam" id="PF01261"/>
    </source>
</evidence>
<accession>X1VBX2</accession>
<evidence type="ECO:0000313" key="2">
    <source>
        <dbReference type="EMBL" id="GAJ11071.1"/>
    </source>
</evidence>
<reference evidence="2" key="1">
    <citation type="journal article" date="2014" name="Front. Microbiol.">
        <title>High frequency of phylogenetically diverse reductive dehalogenase-homologous genes in deep subseafloor sedimentary metagenomes.</title>
        <authorList>
            <person name="Kawai M."/>
            <person name="Futagami T."/>
            <person name="Toyoda A."/>
            <person name="Takaki Y."/>
            <person name="Nishi S."/>
            <person name="Hori S."/>
            <person name="Arai W."/>
            <person name="Tsubouchi T."/>
            <person name="Morono Y."/>
            <person name="Uchiyama I."/>
            <person name="Ito T."/>
            <person name="Fujiyama A."/>
            <person name="Inagaki F."/>
            <person name="Takami H."/>
        </authorList>
    </citation>
    <scope>NUCLEOTIDE SEQUENCE</scope>
    <source>
        <strain evidence="2">Expedition CK06-06</strain>
    </source>
</reference>
<dbReference type="Gene3D" id="3.20.20.150">
    <property type="entry name" value="Divalent-metal-dependent TIM barrel enzymes"/>
    <property type="match status" value="1"/>
</dbReference>
<sequence>MNIVCSTFLFNSYPLGEAIKKIAALGLKKVEFCINSLHSDPDRWNERPEEIKLLVKRLGMEVNSIHVPLPVEISDSHSRKIREISINLTKKSIDLASFFGSSFIVQHVRVIERPEESGQKIKSEDTIPNLNDIALYAARKNIKVAIENVPSKTKRMLGKTIEEVMNIVDALPQESVGICLDLTHCIACGYDPVRALKSIDSNRLISIHASDNFAEQLIDVH</sequence>
<dbReference type="InterPro" id="IPR050312">
    <property type="entry name" value="IolE/XylAMocC-like"/>
</dbReference>
<feature type="domain" description="Xylose isomerase-like TIM barrel" evidence="1">
    <location>
        <begin position="20"/>
        <end position="215"/>
    </location>
</feature>
<proteinExistence type="predicted"/>
<feature type="non-terminal residue" evidence="2">
    <location>
        <position position="221"/>
    </location>
</feature>
<dbReference type="EMBL" id="BARW01032237">
    <property type="protein sequence ID" value="GAJ11071.1"/>
    <property type="molecule type" value="Genomic_DNA"/>
</dbReference>
<organism evidence="2">
    <name type="scientific">marine sediment metagenome</name>
    <dbReference type="NCBI Taxonomy" id="412755"/>
    <lineage>
        <taxon>unclassified sequences</taxon>
        <taxon>metagenomes</taxon>
        <taxon>ecological metagenomes</taxon>
    </lineage>
</organism>
<dbReference type="InterPro" id="IPR036237">
    <property type="entry name" value="Xyl_isomerase-like_sf"/>
</dbReference>
<name>X1VBX2_9ZZZZ</name>
<protein>
    <recommendedName>
        <fullName evidence="1">Xylose isomerase-like TIM barrel domain-containing protein</fullName>
    </recommendedName>
</protein>
<comment type="caution">
    <text evidence="2">The sequence shown here is derived from an EMBL/GenBank/DDBJ whole genome shotgun (WGS) entry which is preliminary data.</text>
</comment>
<dbReference type="Pfam" id="PF01261">
    <property type="entry name" value="AP_endonuc_2"/>
    <property type="match status" value="1"/>
</dbReference>